<comment type="caution">
    <text evidence="1">The sequence shown here is derived from an EMBL/GenBank/DDBJ whole genome shotgun (WGS) entry which is preliminary data.</text>
</comment>
<name>A0A069AXL3_BURPE</name>
<dbReference type="PANTHER" id="PTHR43591">
    <property type="entry name" value="METHYLTRANSFERASE"/>
    <property type="match status" value="1"/>
</dbReference>
<sequence>MLLKNLRPADDYDRFANEALAPWDALFIARIRELARALPPGTLADIGTATAVVPVRLAADPAMAQWRFVGVDLDPAMLDEGVPRIARLGLAGRVALKVGDALALPFDDASLSMVVSRATLHHLPDKALSLAEMFRVLRPGGVGVVHDMRRDAPPALLERFTQMRAAANYPPTHLEEKVTLDEARELVAAAGLAEHASVTSPPFGLGALGFEILLTKPGEPS</sequence>
<protein>
    <submittedName>
        <fullName evidence="1">UbiE/COQ5 methyltransferase family protein</fullName>
    </submittedName>
</protein>
<evidence type="ECO:0000313" key="2">
    <source>
        <dbReference type="Proteomes" id="UP000030475"/>
    </source>
</evidence>
<dbReference type="Gene3D" id="3.40.50.150">
    <property type="entry name" value="Vaccinia Virus protein VP39"/>
    <property type="match status" value="1"/>
</dbReference>
<dbReference type="eggNOG" id="COG2226">
    <property type="taxonomic scope" value="Bacteria"/>
</dbReference>
<gene>
    <name evidence="1" type="ORF">Y036_1496</name>
</gene>
<dbReference type="KEGG" id="but:X994_2215"/>
<dbReference type="AlphaFoldDB" id="A0A069AXL3"/>
<dbReference type="InterPro" id="IPR041698">
    <property type="entry name" value="Methyltransf_25"/>
</dbReference>
<dbReference type="GeneID" id="93059000"/>
<dbReference type="PANTHER" id="PTHR43591:SF24">
    <property type="entry name" value="2-METHOXY-6-POLYPRENYL-1,4-BENZOQUINOL METHYLASE, MITOCHONDRIAL"/>
    <property type="match status" value="1"/>
</dbReference>
<organism evidence="1 2">
    <name type="scientific">Burkholderia pseudomallei</name>
    <name type="common">Pseudomonas pseudomallei</name>
    <dbReference type="NCBI Taxonomy" id="28450"/>
    <lineage>
        <taxon>Bacteria</taxon>
        <taxon>Pseudomonadati</taxon>
        <taxon>Pseudomonadota</taxon>
        <taxon>Betaproteobacteria</taxon>
        <taxon>Burkholderiales</taxon>
        <taxon>Burkholderiaceae</taxon>
        <taxon>Burkholderia</taxon>
        <taxon>pseudomallei group</taxon>
    </lineage>
</organism>
<dbReference type="CDD" id="cd02440">
    <property type="entry name" value="AdoMet_MTases"/>
    <property type="match status" value="1"/>
</dbReference>
<dbReference type="InterPro" id="IPR029063">
    <property type="entry name" value="SAM-dependent_MTases_sf"/>
</dbReference>
<dbReference type="RefSeq" id="WP_004195314.1">
    <property type="nucleotide sequence ID" value="NZ_AP028071.1"/>
</dbReference>
<dbReference type="EMBL" id="JQIM01000010">
    <property type="protein sequence ID" value="KGX06398.1"/>
    <property type="molecule type" value="Genomic_DNA"/>
</dbReference>
<proteinExistence type="predicted"/>
<evidence type="ECO:0000313" key="1">
    <source>
        <dbReference type="EMBL" id="KGX06398.1"/>
    </source>
</evidence>
<dbReference type="SUPFAM" id="SSF53335">
    <property type="entry name" value="S-adenosyl-L-methionine-dependent methyltransferases"/>
    <property type="match status" value="1"/>
</dbReference>
<dbReference type="OrthoDB" id="9810247at2"/>
<reference evidence="1 2" key="1">
    <citation type="submission" date="2014-08" db="EMBL/GenBank/DDBJ databases">
        <authorList>
            <person name="Bunnell A."/>
            <person name="Chain P.S."/>
            <person name="Chertkov O."/>
            <person name="Currie B.J."/>
            <person name="Daligault H.E."/>
            <person name="Davenport K.W."/>
            <person name="Davis C."/>
            <person name="Gleasner C.D."/>
            <person name="Johnson S.L."/>
            <person name="Kaestli M."/>
            <person name="Koren S."/>
            <person name="Kunde Y.A."/>
            <person name="Mayo M."/>
            <person name="McMurry K.K."/>
            <person name="Price E.P."/>
            <person name="Reitenga K.G."/>
            <person name="Robison R."/>
            <person name="Rosovitz M.J."/>
            <person name="Sarovich D.S."/>
            <person name="Teshima H."/>
        </authorList>
    </citation>
    <scope>NUCLEOTIDE SEQUENCE [LARGE SCALE GENOMIC DNA]</scope>
    <source>
        <strain evidence="1 2">MSHR44</strain>
    </source>
</reference>
<dbReference type="GO" id="GO:0008168">
    <property type="term" value="F:methyltransferase activity"/>
    <property type="evidence" value="ECO:0007669"/>
    <property type="project" value="UniProtKB-KW"/>
</dbReference>
<dbReference type="Proteomes" id="UP000030475">
    <property type="component" value="Unassembled WGS sequence"/>
</dbReference>
<dbReference type="Pfam" id="PF13649">
    <property type="entry name" value="Methyltransf_25"/>
    <property type="match status" value="1"/>
</dbReference>
<dbReference type="GO" id="GO:0032259">
    <property type="term" value="P:methylation"/>
    <property type="evidence" value="ECO:0007669"/>
    <property type="project" value="UniProtKB-KW"/>
</dbReference>
<keyword evidence="1" id="KW-0808">Transferase</keyword>
<keyword evidence="1" id="KW-0489">Methyltransferase</keyword>
<dbReference type="OMA" id="DKGWMET"/>
<accession>A0A069AXL3</accession>